<reference evidence="2" key="1">
    <citation type="submission" date="2020-06" db="EMBL/GenBank/DDBJ databases">
        <authorList>
            <consortium name="Plant Systems Biology data submission"/>
        </authorList>
    </citation>
    <scope>NUCLEOTIDE SEQUENCE</scope>
    <source>
        <strain evidence="2">D6</strain>
    </source>
</reference>
<keyword evidence="3" id="KW-1185">Reference proteome</keyword>
<dbReference type="Proteomes" id="UP001153069">
    <property type="component" value="Unassembled WGS sequence"/>
</dbReference>
<evidence type="ECO:0000313" key="2">
    <source>
        <dbReference type="EMBL" id="CAB9528628.1"/>
    </source>
</evidence>
<feature type="transmembrane region" description="Helical" evidence="1">
    <location>
        <begin position="65"/>
        <end position="86"/>
    </location>
</feature>
<feature type="transmembrane region" description="Helical" evidence="1">
    <location>
        <begin position="39"/>
        <end position="59"/>
    </location>
</feature>
<comment type="caution">
    <text evidence="2">The sequence shown here is derived from an EMBL/GenBank/DDBJ whole genome shotgun (WGS) entry which is preliminary data.</text>
</comment>
<keyword evidence="1" id="KW-0472">Membrane</keyword>
<dbReference type="EMBL" id="CAICTM010002274">
    <property type="protein sequence ID" value="CAB9528628.1"/>
    <property type="molecule type" value="Genomic_DNA"/>
</dbReference>
<evidence type="ECO:0000256" key="1">
    <source>
        <dbReference type="SAM" id="Phobius"/>
    </source>
</evidence>
<evidence type="ECO:0000313" key="3">
    <source>
        <dbReference type="Proteomes" id="UP001153069"/>
    </source>
</evidence>
<keyword evidence="1" id="KW-0812">Transmembrane</keyword>
<dbReference type="OrthoDB" id="43431at2759"/>
<name>A0A9N8HZH1_9STRA</name>
<dbReference type="AlphaFoldDB" id="A0A9N8HZH1"/>
<gene>
    <name evidence="2" type="ORF">SEMRO_2276_G321671.1</name>
</gene>
<accession>A0A9N8HZH1</accession>
<organism evidence="2 3">
    <name type="scientific">Seminavis robusta</name>
    <dbReference type="NCBI Taxonomy" id="568900"/>
    <lineage>
        <taxon>Eukaryota</taxon>
        <taxon>Sar</taxon>
        <taxon>Stramenopiles</taxon>
        <taxon>Ochrophyta</taxon>
        <taxon>Bacillariophyta</taxon>
        <taxon>Bacillariophyceae</taxon>
        <taxon>Bacillariophycidae</taxon>
        <taxon>Naviculales</taxon>
        <taxon>Naviculaceae</taxon>
        <taxon>Seminavis</taxon>
    </lineage>
</organism>
<proteinExistence type="predicted"/>
<protein>
    <submittedName>
        <fullName evidence="2">Uncharacterized protein</fullName>
    </submittedName>
</protein>
<keyword evidence="1" id="KW-1133">Transmembrane helix</keyword>
<sequence length="182" mass="19831">MTVDSTNLFSTENLENASDIAKSNMLELRASVKTRDWSLRLLALLGGVALIFTAALEFVSNILNLNALGALIEFNVIFLGIIVLVLEGSQISLPPKFQHTLHKLVCPVSQVHLGPRTAVLCCRLFTGDWHAMDGLPGTLLVDSRAWWGFCLCVGGSTTKSQSTLGIQLSKIKDRSTHVNLEI</sequence>